<comment type="caution">
    <text evidence="2">The sequence shown here is derived from an EMBL/GenBank/DDBJ whole genome shotgun (WGS) entry which is preliminary data.</text>
</comment>
<dbReference type="AlphaFoldDB" id="A0A934R3G3"/>
<proteinExistence type="predicted"/>
<gene>
    <name evidence="2" type="ORF">JIN84_02840</name>
</gene>
<protein>
    <submittedName>
        <fullName evidence="2">Transporter</fullName>
    </submittedName>
</protein>
<dbReference type="EMBL" id="JAENIK010000004">
    <property type="protein sequence ID" value="MBK1814534.1"/>
    <property type="molecule type" value="Genomic_DNA"/>
</dbReference>
<dbReference type="Pfam" id="PF13557">
    <property type="entry name" value="Phenol_MetA_deg"/>
    <property type="match status" value="1"/>
</dbReference>
<reference evidence="2" key="1">
    <citation type="submission" date="2021-01" db="EMBL/GenBank/DDBJ databases">
        <title>Modified the classification status of verrucomicrobia.</title>
        <authorList>
            <person name="Feng X."/>
        </authorList>
    </citation>
    <scope>NUCLEOTIDE SEQUENCE</scope>
    <source>
        <strain evidence="2">JCM 18052</strain>
    </source>
</reference>
<feature type="signal peptide" evidence="1">
    <location>
        <begin position="1"/>
        <end position="27"/>
    </location>
</feature>
<feature type="chain" id="PRO_5037875928" evidence="1">
    <location>
        <begin position="28"/>
        <end position="267"/>
    </location>
</feature>
<dbReference type="RefSeq" id="WP_200349495.1">
    <property type="nucleotide sequence ID" value="NZ_BAABHZ010000010.1"/>
</dbReference>
<organism evidence="2 3">
    <name type="scientific">Luteolibacter yonseiensis</name>
    <dbReference type="NCBI Taxonomy" id="1144680"/>
    <lineage>
        <taxon>Bacteria</taxon>
        <taxon>Pseudomonadati</taxon>
        <taxon>Verrucomicrobiota</taxon>
        <taxon>Verrucomicrobiia</taxon>
        <taxon>Verrucomicrobiales</taxon>
        <taxon>Verrucomicrobiaceae</taxon>
        <taxon>Luteolibacter</taxon>
    </lineage>
</organism>
<evidence type="ECO:0000313" key="3">
    <source>
        <dbReference type="Proteomes" id="UP000600139"/>
    </source>
</evidence>
<dbReference type="SUPFAM" id="SSF56935">
    <property type="entry name" value="Porins"/>
    <property type="match status" value="1"/>
</dbReference>
<dbReference type="InterPro" id="IPR025737">
    <property type="entry name" value="FApF"/>
</dbReference>
<name>A0A934R3G3_9BACT</name>
<sequence>MKTNARFLPAAAVPMLAAFSLTGISTAGEETVTDADLLLARNPIVIKSRVRVADEYTDLDGGGSRNKFILAGVYGFGFNGHDRQFGIGFELPVLENDPEGADSDTGLGDLKLRVGHLLMDDPAGWRAGWFFETEFDTAADDVQAIANQRTQMAGGAGAAYAIRDNFVLATSLQFGWSADQGDTTGNKSEWEGHLTATWKISPCVSLNLDYKGVVNMMEDAELYNTLEPSIGWTVGNERNIGLFASCEIPLDDSSTNCIAKAGVTWFF</sequence>
<keyword evidence="1" id="KW-0732">Signal</keyword>
<dbReference type="Proteomes" id="UP000600139">
    <property type="component" value="Unassembled WGS sequence"/>
</dbReference>
<keyword evidence="3" id="KW-1185">Reference proteome</keyword>
<evidence type="ECO:0000313" key="2">
    <source>
        <dbReference type="EMBL" id="MBK1814534.1"/>
    </source>
</evidence>
<evidence type="ECO:0000256" key="1">
    <source>
        <dbReference type="SAM" id="SignalP"/>
    </source>
</evidence>
<accession>A0A934R3G3</accession>